<protein>
    <submittedName>
        <fullName evidence="1">Uncharacterized protein</fullName>
    </submittedName>
</protein>
<organism evidence="1 2">
    <name type="scientific">Puccinia graminis f. sp. tritici</name>
    <dbReference type="NCBI Taxonomy" id="56615"/>
    <lineage>
        <taxon>Eukaryota</taxon>
        <taxon>Fungi</taxon>
        <taxon>Dikarya</taxon>
        <taxon>Basidiomycota</taxon>
        <taxon>Pucciniomycotina</taxon>
        <taxon>Pucciniomycetes</taxon>
        <taxon>Pucciniales</taxon>
        <taxon>Pucciniaceae</taxon>
        <taxon>Puccinia</taxon>
    </lineage>
</organism>
<comment type="caution">
    <text evidence="1">The sequence shown here is derived from an EMBL/GenBank/DDBJ whole genome shotgun (WGS) entry which is preliminary data.</text>
</comment>
<reference evidence="1 2" key="1">
    <citation type="submission" date="2019-05" db="EMBL/GenBank/DDBJ databases">
        <title>Emergence of the Ug99 lineage of the wheat stem rust pathogen through somatic hybridization.</title>
        <authorList>
            <person name="Li F."/>
            <person name="Upadhyaya N.M."/>
            <person name="Sperschneider J."/>
            <person name="Matny O."/>
            <person name="Nguyen-Phuc H."/>
            <person name="Mago R."/>
            <person name="Raley C."/>
            <person name="Miller M.E."/>
            <person name="Silverstein K.A.T."/>
            <person name="Henningsen E."/>
            <person name="Hirsch C.D."/>
            <person name="Visser B."/>
            <person name="Pretorius Z.A."/>
            <person name="Steffenson B.J."/>
            <person name="Schwessinger B."/>
            <person name="Dodds P.N."/>
            <person name="Figueroa M."/>
        </authorList>
    </citation>
    <scope>NUCLEOTIDE SEQUENCE [LARGE SCALE GENOMIC DNA]</scope>
    <source>
        <strain evidence="1 2">Ug99</strain>
    </source>
</reference>
<evidence type="ECO:0000313" key="2">
    <source>
        <dbReference type="Proteomes" id="UP000325313"/>
    </source>
</evidence>
<dbReference type="AlphaFoldDB" id="A0A5B0NIX9"/>
<accession>A0A5B0NIX9</accession>
<proteinExistence type="predicted"/>
<dbReference type="PANTHER" id="PTHR33069:SF3">
    <property type="entry name" value="DYNEIN HEAVY CHAIN TAIL DOMAIN-CONTAINING PROTEIN"/>
    <property type="match status" value="1"/>
</dbReference>
<sequence length="386" mass="44045">MADSERSLIASVIQALLGLSNKYERAADQAVYEWEDEERELTEDDQNKKMELFDKLHSSLLPSVNRHLSCLVTSLDLEHYPRSHPSPNLGSTLETLSSLERTLDQILVEFAVLKTPLPTVPHDHPQDRYKRFRSDELITNISSLIQRSICSILFTGISFILLYEPSIDQPKTTIFRTNASQWAETVLEAITESTGLVDKILRFSQISDLEILQERWQETAETFDCMLADFAHLTHSALGEQRPLSAVRTDLLKQADSQITRIKLLRTLFDKVSNATTRRSMFRLDPEIDPESLCLIHRDSEGINSALLLAKYSLVQHFKDDEPNGDRAQRQNGISKTSRRIDSMLFLIGLYLVPQPSAIDHSSPAADFKAWLVMWQKLWHTVVSQL</sequence>
<gene>
    <name evidence="1" type="ORF">PGTUg99_013569</name>
</gene>
<name>A0A5B0NIX9_PUCGR</name>
<dbReference type="EMBL" id="VDEP01000409">
    <property type="protein sequence ID" value="KAA1087829.1"/>
    <property type="molecule type" value="Genomic_DNA"/>
</dbReference>
<evidence type="ECO:0000313" key="1">
    <source>
        <dbReference type="EMBL" id="KAA1087829.1"/>
    </source>
</evidence>
<dbReference type="PANTHER" id="PTHR33069">
    <property type="entry name" value="CHROMOSOME 7, WHOLE GENOME SHOTGUN SEQUENCE-RELATED"/>
    <property type="match status" value="1"/>
</dbReference>
<dbReference type="Proteomes" id="UP000325313">
    <property type="component" value="Unassembled WGS sequence"/>
</dbReference>